<proteinExistence type="predicted"/>
<dbReference type="Proteomes" id="UP000663834">
    <property type="component" value="Unassembled WGS sequence"/>
</dbReference>
<comment type="caution">
    <text evidence="3">The sequence shown here is derived from an EMBL/GenBank/DDBJ whole genome shotgun (WGS) entry which is preliminary data.</text>
</comment>
<organism evidence="3 4">
    <name type="scientific">Rotaria magnacalcarata</name>
    <dbReference type="NCBI Taxonomy" id="392030"/>
    <lineage>
        <taxon>Eukaryota</taxon>
        <taxon>Metazoa</taxon>
        <taxon>Spiralia</taxon>
        <taxon>Gnathifera</taxon>
        <taxon>Rotifera</taxon>
        <taxon>Eurotatoria</taxon>
        <taxon>Bdelloidea</taxon>
        <taxon>Philodinida</taxon>
        <taxon>Philodinidae</taxon>
        <taxon>Rotaria</taxon>
    </lineage>
</organism>
<dbReference type="Pfam" id="PF10551">
    <property type="entry name" value="MULE"/>
    <property type="match status" value="1"/>
</dbReference>
<dbReference type="OrthoDB" id="10029846at2759"/>
<feature type="region of interest" description="Disordered" evidence="1">
    <location>
        <begin position="35"/>
        <end position="54"/>
    </location>
</feature>
<name>A0A816DEH0_9BILA</name>
<feature type="domain" description="MULE transposase" evidence="2">
    <location>
        <begin position="275"/>
        <end position="370"/>
    </location>
</feature>
<dbReference type="EMBL" id="CAJNOW010014331">
    <property type="protein sequence ID" value="CAF1631980.1"/>
    <property type="molecule type" value="Genomic_DNA"/>
</dbReference>
<dbReference type="AlphaFoldDB" id="A0A816DEH0"/>
<evidence type="ECO:0000313" key="4">
    <source>
        <dbReference type="Proteomes" id="UP000663834"/>
    </source>
</evidence>
<protein>
    <recommendedName>
        <fullName evidence="2">MULE transposase domain-containing protein</fullName>
    </recommendedName>
</protein>
<dbReference type="InterPro" id="IPR018289">
    <property type="entry name" value="MULE_transposase_dom"/>
</dbReference>
<reference evidence="3" key="1">
    <citation type="submission" date="2021-02" db="EMBL/GenBank/DDBJ databases">
        <authorList>
            <person name="Nowell W R."/>
        </authorList>
    </citation>
    <scope>NUCLEOTIDE SEQUENCE</scope>
</reference>
<gene>
    <name evidence="3" type="ORF">KQP761_LOCUS26392</name>
</gene>
<sequence>MVDFIYHRLLVIMHTNNNHTSSAISSPLSTSNISSTPLHHLLPTPQNQTSSALHIPSSSSHLYCPALPFQQQYQYSHSNEPEPQTLSPDEWSLIISLRMMKNFNVSPPFQPPPLSSYRQAGGATSYQAISSYQTCHQMQPSTYYATASPYYHHPYAESTTVPQQFLNAQDIQYSTTQAQASFTTPVPSSSPSTIVAPSSPLFTTAASPSSSFTTPSFLSSSSPKISVQGKVALIPQSPQTQSVLYASAPPEVGRLLIYASDLQLDILSKSNRIGSDGTFETAAQISHQNYIIIGEVEEKHPVPLIFCLCEHKNYETYKLIIKVLKIAVSNLKLDLKPVYWMSDYESALTKAIKEELPNTQLLGCAFHFSQAIYRNIQGKGLQDAYQNLEVVRQVLRQIMALAFLPSDQITRVYYDVIKPQLNNVPAKPISLCHNLRDFFKYFESFWLRKTNQFCVFNQSTRTNNGLEGYNNKMCVQLSAHPHLYRLIVWFEKEELLVQQLVMKISSDIPVHKRKQTAITILINDSLQTLWDNYNAGNLSAKDLLLESSKWVAKKVS</sequence>
<evidence type="ECO:0000259" key="2">
    <source>
        <dbReference type="Pfam" id="PF10551"/>
    </source>
</evidence>
<accession>A0A816DEH0</accession>
<evidence type="ECO:0000313" key="3">
    <source>
        <dbReference type="EMBL" id="CAF1631980.1"/>
    </source>
</evidence>
<evidence type="ECO:0000256" key="1">
    <source>
        <dbReference type="SAM" id="MobiDB-lite"/>
    </source>
</evidence>